<accession>A0A2J7ZN40</accession>
<evidence type="ECO:0000256" key="1">
    <source>
        <dbReference type="ARBA" id="ARBA00022574"/>
    </source>
</evidence>
<dbReference type="SUPFAM" id="SSF50978">
    <property type="entry name" value="WD40 repeat-like"/>
    <property type="match status" value="1"/>
</dbReference>
<dbReference type="InterPro" id="IPR001680">
    <property type="entry name" value="WD40_rpt"/>
</dbReference>
<dbReference type="GO" id="GO:0071013">
    <property type="term" value="C:catalytic step 2 spliceosome"/>
    <property type="evidence" value="ECO:0007669"/>
    <property type="project" value="TreeGrafter"/>
</dbReference>
<evidence type="ECO:0000256" key="2">
    <source>
        <dbReference type="ARBA" id="ARBA00022737"/>
    </source>
</evidence>
<feature type="repeat" description="WD" evidence="3">
    <location>
        <begin position="291"/>
        <end position="326"/>
    </location>
</feature>
<dbReference type="InterPro" id="IPR015943">
    <property type="entry name" value="WD40/YVTN_repeat-like_dom_sf"/>
</dbReference>
<dbReference type="PANTHER" id="PTHR44006:SF1">
    <property type="entry name" value="U5 SMALL NUCLEAR RIBONUCLEOPROTEIN 40 KDA PROTEIN"/>
    <property type="match status" value="1"/>
</dbReference>
<evidence type="ECO:0000313" key="5">
    <source>
        <dbReference type="Proteomes" id="UP000236333"/>
    </source>
</evidence>
<dbReference type="Pfam" id="PF00400">
    <property type="entry name" value="WD40"/>
    <property type="match status" value="4"/>
</dbReference>
<evidence type="ECO:0000256" key="3">
    <source>
        <dbReference type="PROSITE-ProRule" id="PRU00221"/>
    </source>
</evidence>
<keyword evidence="1 3" id="KW-0853">WD repeat</keyword>
<keyword evidence="2" id="KW-0677">Repeat</keyword>
<dbReference type="PROSITE" id="PS50082">
    <property type="entry name" value="WD_REPEATS_2"/>
    <property type="match status" value="3"/>
</dbReference>
<dbReference type="Gene3D" id="2.130.10.10">
    <property type="entry name" value="YVTN repeat-like/Quinoprotein amine dehydrogenase"/>
    <property type="match status" value="2"/>
</dbReference>
<dbReference type="PROSITE" id="PS50294">
    <property type="entry name" value="WD_REPEATS_REGION"/>
    <property type="match status" value="1"/>
</dbReference>
<feature type="repeat" description="WD" evidence="3">
    <location>
        <begin position="249"/>
        <end position="290"/>
    </location>
</feature>
<evidence type="ECO:0000313" key="4">
    <source>
        <dbReference type="EMBL" id="PNH01670.1"/>
    </source>
</evidence>
<feature type="non-terminal residue" evidence="4">
    <location>
        <position position="1"/>
    </location>
</feature>
<dbReference type="SMART" id="SM00320">
    <property type="entry name" value="WD40"/>
    <property type="match status" value="4"/>
</dbReference>
<feature type="repeat" description="WD" evidence="3">
    <location>
        <begin position="23"/>
        <end position="46"/>
    </location>
</feature>
<dbReference type="InterPro" id="IPR052234">
    <property type="entry name" value="U5_snRNP_Component"/>
</dbReference>
<name>A0A2J7ZN40_9CHLO</name>
<dbReference type="OrthoDB" id="1068471at2759"/>
<protein>
    <submittedName>
        <fullName evidence="4">U5 small nuclear ribonucleoprotein</fullName>
    </submittedName>
</protein>
<organism evidence="4 5">
    <name type="scientific">Tetrabaena socialis</name>
    <dbReference type="NCBI Taxonomy" id="47790"/>
    <lineage>
        <taxon>Eukaryota</taxon>
        <taxon>Viridiplantae</taxon>
        <taxon>Chlorophyta</taxon>
        <taxon>core chlorophytes</taxon>
        <taxon>Chlorophyceae</taxon>
        <taxon>CS clade</taxon>
        <taxon>Chlamydomonadales</taxon>
        <taxon>Tetrabaenaceae</taxon>
        <taxon>Tetrabaena</taxon>
    </lineage>
</organism>
<comment type="caution">
    <text evidence="4">The sequence shown here is derived from an EMBL/GenBank/DDBJ whole genome shotgun (WGS) entry which is preliminary data.</text>
</comment>
<dbReference type="GO" id="GO:0003723">
    <property type="term" value="F:RNA binding"/>
    <property type="evidence" value="ECO:0007669"/>
    <property type="project" value="TreeGrafter"/>
</dbReference>
<dbReference type="EMBL" id="PGGS01000823">
    <property type="protein sequence ID" value="PNH01670.1"/>
    <property type="molecule type" value="Genomic_DNA"/>
</dbReference>
<dbReference type="InterPro" id="IPR036322">
    <property type="entry name" value="WD40_repeat_dom_sf"/>
</dbReference>
<keyword evidence="4" id="KW-0687">Ribonucleoprotein</keyword>
<reference evidence="4 5" key="1">
    <citation type="journal article" date="2017" name="Mol. Biol. Evol.">
        <title>The 4-celled Tetrabaena socialis nuclear genome reveals the essential components for genetic control of cell number at the origin of multicellularity in the volvocine lineage.</title>
        <authorList>
            <person name="Featherston J."/>
            <person name="Arakaki Y."/>
            <person name="Hanschen E.R."/>
            <person name="Ferris P.J."/>
            <person name="Michod R.E."/>
            <person name="Olson B.J.S.C."/>
            <person name="Nozaki H."/>
            <person name="Durand P.M."/>
        </authorList>
    </citation>
    <scope>NUCLEOTIDE SEQUENCE [LARGE SCALE GENOMIC DNA]</scope>
    <source>
        <strain evidence="4 5">NIES-571</strain>
    </source>
</reference>
<dbReference type="Proteomes" id="UP000236333">
    <property type="component" value="Unassembled WGS sequence"/>
</dbReference>
<dbReference type="PANTHER" id="PTHR44006">
    <property type="entry name" value="U5 SMALL NUCLEAR RIBONUCLEOPROTEIN 40 KDA PROTEIN"/>
    <property type="match status" value="1"/>
</dbReference>
<sequence length="326" mass="35145">VKKLGEHTAIVNSCCPLRRGTKMFVTGSDDNTARVWDMRVKKAVHTLRGSFPVMAVAYADDGEQIYSGGVDNTIKVSGCGEGSPRHVVSAEADSYFETNDSAENLPWIEVQLPRNVHVLNMHRYTFVHGHRRAGYYRARNFKTQIAAAPPSEGLTAATAAVGRGGSGPDALAVARGARAAASAQQQQLMLPGEGAACGPSRYVDVATRPRAQFLTPPRPQSMNLDGPFDLASGHVHNLAGPALVAHRHLHNFERNLLRCDYSADAAKVTCGSADRMVYVWDTSTRKLLYKLPGHSGSVNEVAFHPKEPIIGSASSDKTIFLGELAE</sequence>
<keyword evidence="5" id="KW-1185">Reference proteome</keyword>
<dbReference type="AlphaFoldDB" id="A0A2J7ZN40"/>
<proteinExistence type="predicted"/>
<gene>
    <name evidence="4" type="ORF">TSOC_012425</name>
</gene>